<dbReference type="OrthoDB" id="10359291at2759"/>
<name>A0A0V1Q2C0_9ASCO</name>
<evidence type="ECO:0000313" key="1">
    <source>
        <dbReference type="EMBL" id="KSA02670.1"/>
    </source>
</evidence>
<protein>
    <submittedName>
        <fullName evidence="1">Uncharacterized protein</fullName>
    </submittedName>
</protein>
<keyword evidence="2" id="KW-1185">Reference proteome</keyword>
<accession>A0A0V1Q2C0</accession>
<evidence type="ECO:0000313" key="2">
    <source>
        <dbReference type="Proteomes" id="UP000054251"/>
    </source>
</evidence>
<organism evidence="1 2">
    <name type="scientific">Debaryomyces fabryi</name>
    <dbReference type="NCBI Taxonomy" id="58627"/>
    <lineage>
        <taxon>Eukaryota</taxon>
        <taxon>Fungi</taxon>
        <taxon>Dikarya</taxon>
        <taxon>Ascomycota</taxon>
        <taxon>Saccharomycotina</taxon>
        <taxon>Pichiomycetes</taxon>
        <taxon>Debaryomycetaceae</taxon>
        <taxon>Debaryomyces</taxon>
    </lineage>
</organism>
<gene>
    <name evidence="1" type="ORF">AC631_01559</name>
</gene>
<reference evidence="1 2" key="1">
    <citation type="submission" date="2015-11" db="EMBL/GenBank/DDBJ databases">
        <title>The genome of Debaryomyces fabryi.</title>
        <authorList>
            <person name="Tafer H."/>
            <person name="Lopandic K."/>
        </authorList>
    </citation>
    <scope>NUCLEOTIDE SEQUENCE [LARGE SCALE GENOMIC DNA]</scope>
    <source>
        <strain evidence="1 2">CBS 789</strain>
    </source>
</reference>
<sequence>MPDDKLNMAKNIGASIAGSVGGAKVADKLHLGNAGHMATSIAGSIGANNALHHFENKDEKK</sequence>
<dbReference type="GeneID" id="26838568"/>
<dbReference type="AlphaFoldDB" id="A0A0V1Q2C0"/>
<dbReference type="EMBL" id="LMYN01000022">
    <property type="protein sequence ID" value="KSA02670.1"/>
    <property type="molecule type" value="Genomic_DNA"/>
</dbReference>
<proteinExistence type="predicted"/>
<dbReference type="Proteomes" id="UP000054251">
    <property type="component" value="Unassembled WGS sequence"/>
</dbReference>
<dbReference type="RefSeq" id="XP_015468772.1">
    <property type="nucleotide sequence ID" value="XM_015610389.1"/>
</dbReference>
<comment type="caution">
    <text evidence="1">The sequence shown here is derived from an EMBL/GenBank/DDBJ whole genome shotgun (WGS) entry which is preliminary data.</text>
</comment>